<dbReference type="UniPathway" id="UPA00164"/>
<proteinExistence type="inferred from homology"/>
<dbReference type="PANTHER" id="PTHR43523">
    <property type="entry name" value="GLUCOSE-1-PHOSPHATE ADENYLYLTRANSFERASE-RELATED"/>
    <property type="match status" value="1"/>
</dbReference>
<dbReference type="Gene3D" id="2.160.10.10">
    <property type="entry name" value="Hexapeptide repeat proteins"/>
    <property type="match status" value="1"/>
</dbReference>
<feature type="binding site" evidence="9">
    <location>
        <position position="164"/>
    </location>
    <ligand>
        <name>alpha-D-glucose 1-phosphate</name>
        <dbReference type="ChEBI" id="CHEBI:58601"/>
    </ligand>
</feature>
<evidence type="ECO:0000256" key="3">
    <source>
        <dbReference type="ARBA" id="ARBA00022679"/>
    </source>
</evidence>
<dbReference type="Gene3D" id="3.90.550.10">
    <property type="entry name" value="Spore Coat Polysaccharide Biosynthesis Protein SpsA, Chain A"/>
    <property type="match status" value="1"/>
</dbReference>
<evidence type="ECO:0000259" key="10">
    <source>
        <dbReference type="Pfam" id="PF00483"/>
    </source>
</evidence>
<dbReference type="InterPro" id="IPR011004">
    <property type="entry name" value="Trimer_LpxA-like_sf"/>
</dbReference>
<comment type="function">
    <text evidence="9">Involved in the biosynthesis of ADP-glucose, a building block required for the elongation reactions to produce glycogen. Catalyzes the reaction between ATP and alpha-D-glucose 1-phosphate (G1P) to produce pyrophosphate and ADP-Glc.</text>
</comment>
<dbReference type="InterPro" id="IPR029044">
    <property type="entry name" value="Nucleotide-diphossugar_trans"/>
</dbReference>
<accession>S6A3M6</accession>
<dbReference type="GO" id="GO:0005978">
    <property type="term" value="P:glycogen biosynthetic process"/>
    <property type="evidence" value="ECO:0007669"/>
    <property type="project" value="UniProtKB-UniRule"/>
</dbReference>
<name>S6A3M6_GEOG3</name>
<dbReference type="EMBL" id="CP006254">
    <property type="protein sequence ID" value="AGT33226.2"/>
    <property type="molecule type" value="Genomic_DNA"/>
</dbReference>
<keyword evidence="6 9" id="KW-0067">ATP-binding</keyword>
<dbReference type="CDD" id="cd02508">
    <property type="entry name" value="ADP_Glucose_PP"/>
    <property type="match status" value="1"/>
</dbReference>
<dbReference type="HAMAP" id="MF_00624">
    <property type="entry name" value="GlgC"/>
    <property type="match status" value="1"/>
</dbReference>
<dbReference type="RefSeq" id="WP_023817719.1">
    <property type="nucleotide sequence ID" value="NC_022080.4"/>
</dbReference>
<dbReference type="PROSITE" id="PS00810">
    <property type="entry name" value="ADP_GLC_PYROPHOSPH_3"/>
    <property type="match status" value="1"/>
</dbReference>
<evidence type="ECO:0000256" key="1">
    <source>
        <dbReference type="ARBA" id="ARBA00010443"/>
    </source>
</evidence>
<dbReference type="Pfam" id="PF00483">
    <property type="entry name" value="NTP_transferase"/>
    <property type="match status" value="1"/>
</dbReference>
<keyword evidence="3 9" id="KW-0808">Transferase</keyword>
<dbReference type="Pfam" id="PF24894">
    <property type="entry name" value="Hexapep_GlmU"/>
    <property type="match status" value="1"/>
</dbReference>
<feature type="binding site" evidence="9">
    <location>
        <begin position="179"/>
        <end position="180"/>
    </location>
    <ligand>
        <name>alpha-D-glucose 1-phosphate</name>
        <dbReference type="ChEBI" id="CHEBI:58601"/>
    </ligand>
</feature>
<dbReference type="PANTHER" id="PTHR43523:SF2">
    <property type="entry name" value="GLUCOSE-1-PHOSPHATE ADENYLYLTRANSFERASE"/>
    <property type="match status" value="1"/>
</dbReference>
<evidence type="ECO:0000256" key="8">
    <source>
        <dbReference type="ARBA" id="ARBA00023277"/>
    </source>
</evidence>
<dbReference type="STRING" id="1921421.M493_14945"/>
<feature type="domain" description="Glucose-1-phosphate adenylyltransferase/Bifunctional protein GlmU-like C-terminal hexapeptide" evidence="11">
    <location>
        <begin position="289"/>
        <end position="363"/>
    </location>
</feature>
<evidence type="ECO:0000256" key="4">
    <source>
        <dbReference type="ARBA" id="ARBA00022695"/>
    </source>
</evidence>
<feature type="domain" description="Nucleotidyl transferase" evidence="10">
    <location>
        <begin position="7"/>
        <end position="260"/>
    </location>
</feature>
<dbReference type="HOGENOM" id="CLU_029499_14_0_9"/>
<evidence type="ECO:0000313" key="13">
    <source>
        <dbReference type="Proteomes" id="UP000015500"/>
    </source>
</evidence>
<feature type="binding site" evidence="9">
    <location>
        <position position="190"/>
    </location>
    <ligand>
        <name>alpha-D-glucose 1-phosphate</name>
        <dbReference type="ChEBI" id="CHEBI:58601"/>
    </ligand>
</feature>
<reference evidence="12 13" key="1">
    <citation type="journal article" date="2014" name="Genome Announc.">
        <title>Complete Genome Sequence of the Thermophilic Polychlorinated Biphenyl Degrader Geobacillus sp. Strain JF8 (NBRC 109937).</title>
        <authorList>
            <person name="Shintani M."/>
            <person name="Ohtsubo Y."/>
            <person name="Fukuda K."/>
            <person name="Hosoyama A."/>
            <person name="Ohji S."/>
            <person name="Yamazoe A."/>
            <person name="Fujita N."/>
            <person name="Nagata Y."/>
            <person name="Tsuda M."/>
            <person name="Hatta T."/>
            <person name="Kimbara K."/>
        </authorList>
    </citation>
    <scope>NUCLEOTIDE SEQUENCE [LARGE SCALE GENOMIC DNA]</scope>
    <source>
        <strain evidence="12 13">JF8</strain>
    </source>
</reference>
<keyword evidence="5 9" id="KW-0547">Nucleotide-binding</keyword>
<organism evidence="12 13">
    <name type="scientific">Geobacillus genomosp. 3</name>
    <dbReference type="NCBI Taxonomy" id="1921421"/>
    <lineage>
        <taxon>Bacteria</taxon>
        <taxon>Bacillati</taxon>
        <taxon>Bacillota</taxon>
        <taxon>Bacilli</taxon>
        <taxon>Bacillales</taxon>
        <taxon>Anoxybacillaceae</taxon>
        <taxon>Geobacillus</taxon>
    </lineage>
</organism>
<dbReference type="InterPro" id="IPR005835">
    <property type="entry name" value="NTP_transferase_dom"/>
</dbReference>
<keyword evidence="2 9" id="KW-0321">Glycogen metabolism</keyword>
<dbReference type="NCBIfam" id="NF003670">
    <property type="entry name" value="PRK05293.1"/>
    <property type="match status" value="1"/>
</dbReference>
<protein>
    <recommendedName>
        <fullName evidence="9">Glucose-1-phosphate adenylyltransferase</fullName>
        <ecNumber evidence="9">2.7.7.27</ecNumber>
    </recommendedName>
    <alternativeName>
        <fullName evidence="9">ADP-glucose pyrophosphorylase</fullName>
        <shortName evidence="9">ADPGlc PPase</shortName>
    </alternativeName>
    <alternativeName>
        <fullName evidence="9">ADP-glucose synthase</fullName>
    </alternativeName>
</protein>
<dbReference type="SUPFAM" id="SSF53448">
    <property type="entry name" value="Nucleotide-diphospho-sugar transferases"/>
    <property type="match status" value="1"/>
</dbReference>
<evidence type="ECO:0000259" key="11">
    <source>
        <dbReference type="Pfam" id="PF24894"/>
    </source>
</evidence>
<dbReference type="PROSITE" id="PS00809">
    <property type="entry name" value="ADP_GLC_PYROPHOSPH_2"/>
    <property type="match status" value="1"/>
</dbReference>
<dbReference type="OrthoDB" id="9801810at2"/>
<evidence type="ECO:0000256" key="6">
    <source>
        <dbReference type="ARBA" id="ARBA00022840"/>
    </source>
</evidence>
<evidence type="ECO:0000256" key="2">
    <source>
        <dbReference type="ARBA" id="ARBA00022600"/>
    </source>
</evidence>
<keyword evidence="4 9" id="KW-0548">Nucleotidyltransferase</keyword>
<comment type="pathway">
    <text evidence="9">Glycan biosynthesis; glycogen biosynthesis.</text>
</comment>
<evidence type="ECO:0000256" key="5">
    <source>
        <dbReference type="ARBA" id="ARBA00022741"/>
    </source>
</evidence>
<feature type="site" description="Could play a key role in the communication between the regulatory and the substrate sites" evidence="9">
    <location>
        <position position="98"/>
    </location>
</feature>
<comment type="subunit">
    <text evidence="9">Homotetramer.</text>
</comment>
<sequence>MKKTCIAMLLAGGQGSRLRSLTKNIAKPAVPFGGKYRIIDFTLSNCTNSGIDTVGVLTQYQPLLLHSYIGIGSAWDLDRRNGGVTVLPPYSVSSGVKWYEGTANAIYQNMNYIEQYDPDYVLVLSGDHIYKMDYQHMLDYHIAKRADVTISVIEVPWDEASRFGIMNTDEEMKIVEFAEKPAEPKSNLASMGIYIFNWPLLKQYLKIDNADPHSSHDFGKDIIPLLLRENKRLFAYPFQGYWKDVGTVKSLWEANMDLLDEDNELDLFDRSWRIYSVNPNQPPQYIASEAEVADSLVNEGCVVEGTVERSVLFQGVRIGKGAVVKEAVIMPGAEVSAGAYVERAIVTPDCVIPPHASIGPDEDGEVVLVTAEWLAQWNHEETARKDEA</sequence>
<keyword evidence="13" id="KW-1185">Reference proteome</keyword>
<dbReference type="InterPro" id="IPR023049">
    <property type="entry name" value="GlgC_bac"/>
</dbReference>
<dbReference type="PROSITE" id="PS00808">
    <property type="entry name" value="ADP_GLC_PYROPHOSPH_1"/>
    <property type="match status" value="1"/>
</dbReference>
<dbReference type="InterPro" id="IPR056818">
    <property type="entry name" value="GlmU/GlgC-like_hexapep"/>
</dbReference>
<dbReference type="InterPro" id="IPR011831">
    <property type="entry name" value="ADP-Glc_PPase"/>
</dbReference>
<feature type="binding site" evidence="9">
    <location>
        <position position="99"/>
    </location>
    <ligand>
        <name>alpha-D-glucose 1-phosphate</name>
        <dbReference type="ChEBI" id="CHEBI:58601"/>
    </ligand>
</feature>
<keyword evidence="8 9" id="KW-0119">Carbohydrate metabolism</keyword>
<comment type="similarity">
    <text evidence="1 9">Belongs to the bacterial/plant glucose-1-phosphate adenylyltransferase family.</text>
</comment>
<dbReference type="AlphaFoldDB" id="S6A3M6"/>
<dbReference type="CDD" id="cd04651">
    <property type="entry name" value="LbH_G1P_AT_C"/>
    <property type="match status" value="1"/>
</dbReference>
<evidence type="ECO:0000256" key="7">
    <source>
        <dbReference type="ARBA" id="ARBA00023056"/>
    </source>
</evidence>
<dbReference type="SUPFAM" id="SSF51161">
    <property type="entry name" value="Trimeric LpxA-like enzymes"/>
    <property type="match status" value="1"/>
</dbReference>
<dbReference type="GO" id="GO:0008878">
    <property type="term" value="F:glucose-1-phosphate adenylyltransferase activity"/>
    <property type="evidence" value="ECO:0007669"/>
    <property type="project" value="UniProtKB-UniRule"/>
</dbReference>
<comment type="catalytic activity">
    <reaction evidence="9">
        <text>alpha-D-glucose 1-phosphate + ATP + H(+) = ADP-alpha-D-glucose + diphosphate</text>
        <dbReference type="Rhea" id="RHEA:12120"/>
        <dbReference type="ChEBI" id="CHEBI:15378"/>
        <dbReference type="ChEBI" id="CHEBI:30616"/>
        <dbReference type="ChEBI" id="CHEBI:33019"/>
        <dbReference type="ChEBI" id="CHEBI:57498"/>
        <dbReference type="ChEBI" id="CHEBI:58601"/>
        <dbReference type="EC" id="2.7.7.27"/>
    </reaction>
</comment>
<dbReference type="KEGG" id="gjf:M493_14945"/>
<feature type="site" description="Could play a key role in the communication between the regulatory and the substrate sites" evidence="9">
    <location>
        <position position="59"/>
    </location>
</feature>
<dbReference type="EC" id="2.7.7.27" evidence="9"/>
<evidence type="ECO:0000256" key="9">
    <source>
        <dbReference type="HAMAP-Rule" id="MF_00624"/>
    </source>
</evidence>
<gene>
    <name evidence="9 12" type="primary">glgC</name>
    <name evidence="12" type="ORF">M493_14945</name>
</gene>
<keyword evidence="7 9" id="KW-0320">Glycogen biosynthesis</keyword>
<dbReference type="InterPro" id="IPR005836">
    <property type="entry name" value="ADP_Glu_pyroP_CS"/>
</dbReference>
<dbReference type="Proteomes" id="UP000015500">
    <property type="component" value="Chromosome"/>
</dbReference>
<dbReference type="GO" id="GO:0005524">
    <property type="term" value="F:ATP binding"/>
    <property type="evidence" value="ECO:0007669"/>
    <property type="project" value="UniProtKB-KW"/>
</dbReference>
<dbReference type="NCBIfam" id="TIGR02091">
    <property type="entry name" value="glgC"/>
    <property type="match status" value="1"/>
</dbReference>
<evidence type="ECO:0000313" key="12">
    <source>
        <dbReference type="EMBL" id="AGT33226.2"/>
    </source>
</evidence>